<evidence type="ECO:0000259" key="8">
    <source>
        <dbReference type="SMART" id="SM01005"/>
    </source>
</evidence>
<reference evidence="9 10" key="1">
    <citation type="submission" date="2016-06" db="EMBL/GenBank/DDBJ databases">
        <title>Genome sequence of Clostridium acetireducens DSM 10703.</title>
        <authorList>
            <person name="Poehlein A."/>
            <person name="Fluechter S."/>
            <person name="Duerre P."/>
            <person name="Daniel R."/>
        </authorList>
    </citation>
    <scope>NUCLEOTIDE SEQUENCE [LARGE SCALE GENOMIC DNA]</scope>
    <source>
        <strain evidence="9 10">DSM 10703</strain>
    </source>
</reference>
<dbReference type="OrthoDB" id="9813814at2"/>
<evidence type="ECO:0000256" key="2">
    <source>
        <dbReference type="ARBA" id="ARBA00001933"/>
    </source>
</evidence>
<dbReference type="Gene3D" id="3.20.20.10">
    <property type="entry name" value="Alanine racemase"/>
    <property type="match status" value="1"/>
</dbReference>
<feature type="binding site" evidence="5 7">
    <location>
        <position position="315"/>
    </location>
    <ligand>
        <name>substrate</name>
    </ligand>
</feature>
<dbReference type="Gene3D" id="2.40.37.10">
    <property type="entry name" value="Lyase, Ornithine Decarboxylase, Chain A, domain 1"/>
    <property type="match status" value="1"/>
</dbReference>
<feature type="active site" description="Proton acceptor; specific for D-alanine" evidence="5">
    <location>
        <position position="38"/>
    </location>
</feature>
<dbReference type="FunFam" id="2.40.37.10:FF:000006">
    <property type="entry name" value="Alanine racemase"/>
    <property type="match status" value="1"/>
</dbReference>
<proteinExistence type="inferred from homology"/>
<feature type="modified residue" description="N6-(pyridoxal phosphate)lysine" evidence="5 6">
    <location>
        <position position="38"/>
    </location>
</feature>
<comment type="function">
    <text evidence="5">Catalyzes the interconversion of L-alanine and D-alanine. May also act on other amino acids.</text>
</comment>
<dbReference type="EMBL" id="LZFO01000004">
    <property type="protein sequence ID" value="OFI07163.1"/>
    <property type="molecule type" value="Genomic_DNA"/>
</dbReference>
<evidence type="ECO:0000313" key="9">
    <source>
        <dbReference type="EMBL" id="OFI07163.1"/>
    </source>
</evidence>
<dbReference type="InterPro" id="IPR029066">
    <property type="entry name" value="PLP-binding_barrel"/>
</dbReference>
<dbReference type="InterPro" id="IPR009006">
    <property type="entry name" value="Ala_racemase/Decarboxylase_C"/>
</dbReference>
<accession>A0A1E8F114</accession>
<organism evidence="9 10">
    <name type="scientific">Clostridium acetireducens DSM 10703</name>
    <dbReference type="NCBI Taxonomy" id="1121290"/>
    <lineage>
        <taxon>Bacteria</taxon>
        <taxon>Bacillati</taxon>
        <taxon>Bacillota</taxon>
        <taxon>Clostridia</taxon>
        <taxon>Eubacteriales</taxon>
        <taxon>Clostridiaceae</taxon>
        <taxon>Clostridium</taxon>
    </lineage>
</organism>
<dbReference type="InterPro" id="IPR000821">
    <property type="entry name" value="Ala_racemase"/>
</dbReference>
<gene>
    <name evidence="9" type="primary">alr_1</name>
    <name evidence="9" type="ORF">CLOACE_03540</name>
</gene>
<dbReference type="PANTHER" id="PTHR30511">
    <property type="entry name" value="ALANINE RACEMASE"/>
    <property type="match status" value="1"/>
</dbReference>
<evidence type="ECO:0000256" key="5">
    <source>
        <dbReference type="HAMAP-Rule" id="MF_01201"/>
    </source>
</evidence>
<dbReference type="HAMAP" id="MF_01201">
    <property type="entry name" value="Ala_racemase"/>
    <property type="match status" value="1"/>
</dbReference>
<dbReference type="GO" id="GO:0009252">
    <property type="term" value="P:peptidoglycan biosynthetic process"/>
    <property type="evidence" value="ECO:0007669"/>
    <property type="project" value="TreeGrafter"/>
</dbReference>
<dbReference type="STRING" id="1121290.CLAOCE_03540"/>
<comment type="similarity">
    <text evidence="5">Belongs to the alanine racemase family.</text>
</comment>
<dbReference type="GO" id="GO:0030170">
    <property type="term" value="F:pyridoxal phosphate binding"/>
    <property type="evidence" value="ECO:0007669"/>
    <property type="project" value="UniProtKB-UniRule"/>
</dbReference>
<dbReference type="GO" id="GO:0030632">
    <property type="term" value="P:D-alanine biosynthetic process"/>
    <property type="evidence" value="ECO:0007669"/>
    <property type="project" value="UniProtKB-UniRule"/>
</dbReference>
<name>A0A1E8F114_9CLOT</name>
<evidence type="ECO:0000256" key="6">
    <source>
        <dbReference type="PIRSR" id="PIRSR600821-50"/>
    </source>
</evidence>
<dbReference type="PANTHER" id="PTHR30511:SF0">
    <property type="entry name" value="ALANINE RACEMASE, CATABOLIC-RELATED"/>
    <property type="match status" value="1"/>
</dbReference>
<dbReference type="GO" id="GO:0008784">
    <property type="term" value="F:alanine racemase activity"/>
    <property type="evidence" value="ECO:0007669"/>
    <property type="project" value="UniProtKB-UniRule"/>
</dbReference>
<feature type="domain" description="Alanine racemase C-terminal" evidence="8">
    <location>
        <begin position="246"/>
        <end position="374"/>
    </location>
</feature>
<dbReference type="InterPro" id="IPR011079">
    <property type="entry name" value="Ala_racemase_C"/>
</dbReference>
<dbReference type="CDD" id="cd00430">
    <property type="entry name" value="PLPDE_III_AR"/>
    <property type="match status" value="1"/>
</dbReference>
<dbReference type="AlphaFoldDB" id="A0A1E8F114"/>
<dbReference type="UniPathway" id="UPA00042">
    <property type="reaction ID" value="UER00497"/>
</dbReference>
<feature type="active site" description="Proton acceptor; specific for L-alanine" evidence="5">
    <location>
        <position position="267"/>
    </location>
</feature>
<dbReference type="SUPFAM" id="SSF50621">
    <property type="entry name" value="Alanine racemase C-terminal domain-like"/>
    <property type="match status" value="1"/>
</dbReference>
<dbReference type="Pfam" id="PF01168">
    <property type="entry name" value="Ala_racemase_N"/>
    <property type="match status" value="1"/>
</dbReference>
<dbReference type="Pfam" id="PF00842">
    <property type="entry name" value="Ala_racemase_C"/>
    <property type="match status" value="1"/>
</dbReference>
<evidence type="ECO:0000256" key="4">
    <source>
        <dbReference type="ARBA" id="ARBA00023235"/>
    </source>
</evidence>
<sequence length="390" mass="43607">MFNCYRPVWEEINLDNLAYNMKNIKAKSGAKEIFGVVKADAYDHGAVDVSKVLLENGATRLAVAVLDEALELRRAGINCPILILGLTPVTLLDKLVENQIEPVVFSYDYAVELSNVSKEKNKITKIHLAIDTGMGRIGLLPTEKSIEEAYKISKLPNIEIEALFSHFSTADEKDKNYSYEQLKKFNWFYHSLTAKGVKIKIRNIANSAAIMELSNTHFEGVRPGIILYGYYPSNEVNKNELDIKRVMSLKANIVHIKTLDEGEYIGYGRKFRTTRKSIIGTLPVGYADGYTRMLSGKAKVIVNGKFAPVVGNICMDQCMIDLTDVGDVNVGDEVILLGSYGDLKFDADDMAEILGTINYEVICMISKRVPRLYIKNGRVVRIRELADCVV</sequence>
<dbReference type="PRINTS" id="PR00992">
    <property type="entry name" value="ALARACEMASE"/>
</dbReference>
<evidence type="ECO:0000313" key="10">
    <source>
        <dbReference type="Proteomes" id="UP000175744"/>
    </source>
</evidence>
<dbReference type="PATRIC" id="fig|1121290.3.peg.360"/>
<dbReference type="SUPFAM" id="SSF51419">
    <property type="entry name" value="PLP-binding barrel"/>
    <property type="match status" value="1"/>
</dbReference>
<comment type="catalytic activity">
    <reaction evidence="1 5">
        <text>L-alanine = D-alanine</text>
        <dbReference type="Rhea" id="RHEA:20249"/>
        <dbReference type="ChEBI" id="CHEBI:57416"/>
        <dbReference type="ChEBI" id="CHEBI:57972"/>
        <dbReference type="EC" id="5.1.1.1"/>
    </reaction>
</comment>
<dbReference type="EC" id="5.1.1.1" evidence="5"/>
<dbReference type="InterPro" id="IPR001608">
    <property type="entry name" value="Ala_racemase_N"/>
</dbReference>
<keyword evidence="3 5" id="KW-0663">Pyridoxal phosphate</keyword>
<comment type="pathway">
    <text evidence="5">Amino-acid biosynthesis; D-alanine biosynthesis; D-alanine from L-alanine: step 1/1.</text>
</comment>
<dbReference type="RefSeq" id="WP_070109326.1">
    <property type="nucleotide sequence ID" value="NZ_LZFO01000004.1"/>
</dbReference>
<dbReference type="Proteomes" id="UP000175744">
    <property type="component" value="Unassembled WGS sequence"/>
</dbReference>
<evidence type="ECO:0000256" key="1">
    <source>
        <dbReference type="ARBA" id="ARBA00000316"/>
    </source>
</evidence>
<keyword evidence="4 5" id="KW-0413">Isomerase</keyword>
<evidence type="ECO:0000256" key="7">
    <source>
        <dbReference type="PIRSR" id="PIRSR600821-52"/>
    </source>
</evidence>
<comment type="caution">
    <text evidence="9">The sequence shown here is derived from an EMBL/GenBank/DDBJ whole genome shotgun (WGS) entry which is preliminary data.</text>
</comment>
<feature type="binding site" evidence="5 7">
    <location>
        <position position="136"/>
    </location>
    <ligand>
        <name>substrate</name>
    </ligand>
</feature>
<dbReference type="SMART" id="SM01005">
    <property type="entry name" value="Ala_racemase_C"/>
    <property type="match status" value="1"/>
</dbReference>
<dbReference type="NCBIfam" id="TIGR00492">
    <property type="entry name" value="alr"/>
    <property type="match status" value="1"/>
</dbReference>
<dbReference type="FunFam" id="3.20.20.10:FF:000002">
    <property type="entry name" value="Alanine racemase"/>
    <property type="match status" value="1"/>
</dbReference>
<protein>
    <recommendedName>
        <fullName evidence="5">Alanine racemase</fullName>
        <ecNumber evidence="5">5.1.1.1</ecNumber>
    </recommendedName>
</protein>
<keyword evidence="10" id="KW-1185">Reference proteome</keyword>
<dbReference type="GO" id="GO:0005829">
    <property type="term" value="C:cytosol"/>
    <property type="evidence" value="ECO:0007669"/>
    <property type="project" value="TreeGrafter"/>
</dbReference>
<comment type="cofactor">
    <cofactor evidence="2 5 6">
        <name>pyridoxal 5'-phosphate</name>
        <dbReference type="ChEBI" id="CHEBI:597326"/>
    </cofactor>
</comment>
<evidence type="ECO:0000256" key="3">
    <source>
        <dbReference type="ARBA" id="ARBA00022898"/>
    </source>
</evidence>